<dbReference type="InterPro" id="IPR010401">
    <property type="entry name" value="AGL/Gdb1"/>
</dbReference>
<dbReference type="PANTHER" id="PTHR10569:SF2">
    <property type="entry name" value="GLYCOGEN DEBRANCHING ENZYME"/>
    <property type="match status" value="1"/>
</dbReference>
<evidence type="ECO:0000313" key="3">
    <source>
        <dbReference type="EMBL" id="KXA94931.1"/>
    </source>
</evidence>
<feature type="domain" description="Glycogen debranching enzyme C-terminal" evidence="1">
    <location>
        <begin position="312"/>
        <end position="656"/>
    </location>
</feature>
<dbReference type="InterPro" id="IPR032790">
    <property type="entry name" value="GDE_C"/>
</dbReference>
<dbReference type="PANTHER" id="PTHR10569">
    <property type="entry name" value="GLYCOGEN DEBRANCHING ENZYME"/>
    <property type="match status" value="1"/>
</dbReference>
<evidence type="ECO:0000259" key="1">
    <source>
        <dbReference type="Pfam" id="PF06202"/>
    </source>
</evidence>
<dbReference type="PATRIC" id="fig|1698264.3.peg.1195"/>
<sequence>MSSFGSDTCQDLEKAESKEWILTNGLGGYSSSTIPGVNTRKYHGLLISPMDPPWKRRMFLSKVEETANIDGQNYELSTNYYPGLVHPKGYRHLEKYLLNPLPSFRYQLPGFLLLKKVFMPWHRNAVILNYRVFKKPEISANISVRPLVNSRELDEITKVDQDTIEIRQKKKNRKITVSFPETNSRIYLGSDNMHYTESELSETERWYRNMEYPKEKERGYEYQEDHYNPGYFHHTMDDPEGEFSEFNLLTAAGHGAEKDFDDIYSKDPESFKKEEKKVLQRLGQLKTNLPPSLLEHGKDLSPLVYAADSFVTVNDEIIAGYHWFSTWGRDSLIALPGLTLVTGRAGTARKILHRIANHERGGLIPNRFGREWGEMNSIDSSLLYFYAIHKYLAYTDDLEFAENIWKVLSKILNTFLEGVEGKVKTDDDGLLETGEGLTWMDARVDEKCVTPRAGKTGEINALWYNALRILETVGRLIGKKIDSSLSAERMKKSFNEKFWNPNNHYLYDVVGKNKDDRLRPNQIFAIGLPFTILDEKRAESVISVIEDRLLTPYGLRTLDEENSEYRGSYKGAVGERDRAYHQGTVWPWLMGPFVTSLVKVRGRIGKKRSENLLLPLLGEHLKEAGLGTISEVFDGEEPHNPRGCISQAWSVGEILRCYVEDVKGIKPPFEEKYME</sequence>
<dbReference type="NCBIfam" id="TIGR01561">
    <property type="entry name" value="gde_arch"/>
    <property type="match status" value="1"/>
</dbReference>
<dbReference type="AlphaFoldDB" id="A0A133UL61"/>
<dbReference type="SUPFAM" id="SSF48208">
    <property type="entry name" value="Six-hairpin glycosidases"/>
    <property type="match status" value="1"/>
</dbReference>
<evidence type="ECO:0000259" key="2">
    <source>
        <dbReference type="Pfam" id="PF12439"/>
    </source>
</evidence>
<dbReference type="Proteomes" id="UP000070284">
    <property type="component" value="Unassembled WGS sequence"/>
</dbReference>
<dbReference type="Pfam" id="PF06202">
    <property type="entry name" value="GDE_C"/>
    <property type="match status" value="1"/>
</dbReference>
<dbReference type="Pfam" id="PF12439">
    <property type="entry name" value="GDE_N"/>
    <property type="match status" value="1"/>
</dbReference>
<name>A0A133UL61_9EURY</name>
<evidence type="ECO:0008006" key="5">
    <source>
        <dbReference type="Google" id="ProtNLM"/>
    </source>
</evidence>
<dbReference type="InterPro" id="IPR024742">
    <property type="entry name" value="Glycogen_debranch_N"/>
</dbReference>
<protein>
    <recommendedName>
        <fullName evidence="5">Glycogen debranching protein</fullName>
    </recommendedName>
</protein>
<evidence type="ECO:0000313" key="4">
    <source>
        <dbReference type="Proteomes" id="UP000070284"/>
    </source>
</evidence>
<dbReference type="InterPro" id="IPR012341">
    <property type="entry name" value="6hp_glycosidase-like_sf"/>
</dbReference>
<accession>A0A133UL61</accession>
<dbReference type="Gene3D" id="1.50.10.10">
    <property type="match status" value="1"/>
</dbReference>
<dbReference type="EMBL" id="LHXO01000032">
    <property type="protein sequence ID" value="KXA94931.1"/>
    <property type="molecule type" value="Genomic_DNA"/>
</dbReference>
<dbReference type="GO" id="GO:0005980">
    <property type="term" value="P:glycogen catabolic process"/>
    <property type="evidence" value="ECO:0007669"/>
    <property type="project" value="InterPro"/>
</dbReference>
<dbReference type="InterPro" id="IPR008928">
    <property type="entry name" value="6-hairpin_glycosidase_sf"/>
</dbReference>
<gene>
    <name evidence="3" type="ORF">AKJ65_03020</name>
</gene>
<feature type="domain" description="Glycogen debranching enzyme bacterial and archaeal type N-terminal" evidence="2">
    <location>
        <begin position="18"/>
        <end position="237"/>
    </location>
</feature>
<keyword evidence="4" id="KW-1185">Reference proteome</keyword>
<dbReference type="InterPro" id="IPR006451">
    <property type="entry name" value="Glycogen_debranch_arc"/>
</dbReference>
<dbReference type="FunFam" id="1.50.10.10:FF:000073">
    <property type="entry name" value="Glycogen debranching enzyme, hypothetical (TreX-like)"/>
    <property type="match status" value="1"/>
</dbReference>
<dbReference type="GO" id="GO:0004134">
    <property type="term" value="F:4-alpha-glucanotransferase activity"/>
    <property type="evidence" value="ECO:0007669"/>
    <property type="project" value="InterPro"/>
</dbReference>
<comment type="caution">
    <text evidence="3">The sequence shown here is derived from an EMBL/GenBank/DDBJ whole genome shotgun (WGS) entry which is preliminary data.</text>
</comment>
<proteinExistence type="predicted"/>
<reference evidence="3 4" key="1">
    <citation type="journal article" date="2016" name="Sci. Rep.">
        <title>Metabolic traits of an uncultured archaeal lineage -MSBL1- from brine pools of the Red Sea.</title>
        <authorList>
            <person name="Mwirichia R."/>
            <person name="Alam I."/>
            <person name="Rashid M."/>
            <person name="Vinu M."/>
            <person name="Ba-Alawi W."/>
            <person name="Anthony Kamau A."/>
            <person name="Kamanda Ngugi D."/>
            <person name="Goker M."/>
            <person name="Klenk H.P."/>
            <person name="Bajic V."/>
            <person name="Stingl U."/>
        </authorList>
    </citation>
    <scope>NUCLEOTIDE SEQUENCE [LARGE SCALE GENOMIC DNA]</scope>
    <source>
        <strain evidence="3">SCGC-AAA259E19</strain>
    </source>
</reference>
<dbReference type="GO" id="GO:0004135">
    <property type="term" value="F:amylo-alpha-1,6-glucosidase activity"/>
    <property type="evidence" value="ECO:0007669"/>
    <property type="project" value="InterPro"/>
</dbReference>
<organism evidence="3 4">
    <name type="scientific">candidate division MSBL1 archaeon SCGC-AAA259E19</name>
    <dbReference type="NCBI Taxonomy" id="1698264"/>
    <lineage>
        <taxon>Archaea</taxon>
        <taxon>Methanobacteriati</taxon>
        <taxon>Methanobacteriota</taxon>
        <taxon>candidate division MSBL1</taxon>
    </lineage>
</organism>